<dbReference type="GO" id="GO:0030334">
    <property type="term" value="P:regulation of cell migration"/>
    <property type="evidence" value="ECO:0007669"/>
    <property type="project" value="InterPro"/>
</dbReference>
<dbReference type="Proteomes" id="UP000261680">
    <property type="component" value="Unplaced"/>
</dbReference>
<gene>
    <name evidence="3" type="primary">LOC121104632</name>
</gene>
<evidence type="ECO:0000313" key="2">
    <source>
        <dbReference type="Proteomes" id="UP000261680"/>
    </source>
</evidence>
<dbReference type="GO" id="GO:0045995">
    <property type="term" value="P:regulation of embryonic development"/>
    <property type="evidence" value="ECO:0007669"/>
    <property type="project" value="InterPro"/>
</dbReference>
<dbReference type="GO" id="GO:0030155">
    <property type="term" value="P:regulation of cell adhesion"/>
    <property type="evidence" value="ECO:0007669"/>
    <property type="project" value="InterPro"/>
</dbReference>
<dbReference type="GO" id="GO:0005102">
    <property type="term" value="F:signaling receptor binding"/>
    <property type="evidence" value="ECO:0007669"/>
    <property type="project" value="InterPro"/>
</dbReference>
<reference evidence="3" key="1">
    <citation type="submission" date="2025-08" db="UniProtKB">
        <authorList>
            <consortium name="RefSeq"/>
        </authorList>
    </citation>
    <scope>IDENTIFICATION</scope>
    <source>
        <tissue evidence="3">Whole blood</tissue>
    </source>
</reference>
<protein>
    <submittedName>
        <fullName evidence="3">Laminin subunit alpha-5-like</fullName>
    </submittedName>
</protein>
<dbReference type="Pfam" id="PF06008">
    <property type="entry name" value="Laminin_I"/>
    <property type="match status" value="1"/>
</dbReference>
<dbReference type="KEGG" id="umr:121104632"/>
<dbReference type="InterPro" id="IPR009254">
    <property type="entry name" value="Laminin_aI"/>
</dbReference>
<evidence type="ECO:0000313" key="3">
    <source>
        <dbReference type="RefSeq" id="XP_040494498.1"/>
    </source>
</evidence>
<dbReference type="RefSeq" id="XP_040494498.1">
    <property type="nucleotide sequence ID" value="XM_040638564.1"/>
</dbReference>
<evidence type="ECO:0000259" key="1">
    <source>
        <dbReference type="Pfam" id="PF06008"/>
    </source>
</evidence>
<dbReference type="GeneID" id="121104632"/>
<organism evidence="2 3">
    <name type="scientific">Ursus maritimus</name>
    <name type="common">Polar bear</name>
    <name type="synonym">Thalarctos maritimus</name>
    <dbReference type="NCBI Taxonomy" id="29073"/>
    <lineage>
        <taxon>Eukaryota</taxon>
        <taxon>Metazoa</taxon>
        <taxon>Chordata</taxon>
        <taxon>Craniata</taxon>
        <taxon>Vertebrata</taxon>
        <taxon>Euteleostomi</taxon>
        <taxon>Mammalia</taxon>
        <taxon>Eutheria</taxon>
        <taxon>Laurasiatheria</taxon>
        <taxon>Carnivora</taxon>
        <taxon>Caniformia</taxon>
        <taxon>Ursidae</taxon>
        <taxon>Ursus</taxon>
    </lineage>
</organism>
<sequence>MLGWGLGRGSQRAEVCLGSRPAPTAPTLPAIELESQTDHLFPANASAPSGEHVRRTLAEVERLLGEMRARDLGAPRAAAEAELGVARRLLARVQEQLTSRWEGNQGLATRARDRLAQHEAGLMDLRGALNRAVGTTREAEELNSRNQERLEDALVRDPPLLLPSPAHPPALWPLVPTLSHLCSCYPPFFPVASSTGSRSCPGTMPL</sequence>
<accession>A0A8M1GFQ1</accession>
<keyword evidence="2" id="KW-1185">Reference proteome</keyword>
<dbReference type="OrthoDB" id="10011303at2759"/>
<proteinExistence type="predicted"/>
<dbReference type="AlphaFoldDB" id="A0A8M1GFQ1"/>
<feature type="domain" description="Laminin alpha" evidence="1">
    <location>
        <begin position="32"/>
        <end position="153"/>
    </location>
</feature>
<name>A0A8M1GFQ1_URSMA</name>